<dbReference type="SUPFAM" id="SSF47598">
    <property type="entry name" value="Ribbon-helix-helix"/>
    <property type="match status" value="1"/>
</dbReference>
<name>A0A2U2DX71_9HYPH</name>
<accession>A0A2U2DX71</accession>
<evidence type="ECO:0000313" key="2">
    <source>
        <dbReference type="EMBL" id="PWE57910.1"/>
    </source>
</evidence>
<comment type="caution">
    <text evidence="2">The sequence shown here is derived from an EMBL/GenBank/DDBJ whole genome shotgun (WGS) entry which is preliminary data.</text>
</comment>
<dbReference type="RefSeq" id="WP_109456427.1">
    <property type="nucleotide sequence ID" value="NZ_QFBC01000001.1"/>
</dbReference>
<keyword evidence="3" id="KW-1185">Reference proteome</keyword>
<dbReference type="Pfam" id="PF03869">
    <property type="entry name" value="Arc"/>
    <property type="match status" value="1"/>
</dbReference>
<evidence type="ECO:0000313" key="3">
    <source>
        <dbReference type="Proteomes" id="UP000245252"/>
    </source>
</evidence>
<gene>
    <name evidence="2" type="ORF">DEM27_01575</name>
</gene>
<reference evidence="2 3" key="1">
    <citation type="submission" date="2018-05" db="EMBL/GenBank/DDBJ databases">
        <title>The draft genome of strain NS-104.</title>
        <authorList>
            <person name="Hang P."/>
            <person name="Jiang J."/>
        </authorList>
    </citation>
    <scope>NUCLEOTIDE SEQUENCE [LARGE SCALE GENOMIC DNA]</scope>
    <source>
        <strain evidence="2 3">NS-104</strain>
    </source>
</reference>
<proteinExistence type="predicted"/>
<dbReference type="Gene3D" id="1.10.1220.10">
    <property type="entry name" value="Met repressor-like"/>
    <property type="match status" value="1"/>
</dbReference>
<dbReference type="EMBL" id="QFBC01000001">
    <property type="protein sequence ID" value="PWE57910.1"/>
    <property type="molecule type" value="Genomic_DNA"/>
</dbReference>
<organism evidence="2 3">
    <name type="scientific">Metarhizobium album</name>
    <dbReference type="NCBI Taxonomy" id="2182425"/>
    <lineage>
        <taxon>Bacteria</taxon>
        <taxon>Pseudomonadati</taxon>
        <taxon>Pseudomonadota</taxon>
        <taxon>Alphaproteobacteria</taxon>
        <taxon>Hyphomicrobiales</taxon>
        <taxon>Rhizobiaceae</taxon>
        <taxon>Metarhizobium</taxon>
    </lineage>
</organism>
<sequence length="125" mass="14019">MAREDLHFRLRLPEALKKRIEAAAERKRRSMTAEIVAALEEVYPEGLGIGEFIEKYVTPIAQTKTPEEREALVAAANKASASLNSPWRVRTVEVGGELAAETYLEDEPNRPVIKVQDLVFTRATK</sequence>
<dbReference type="OrthoDB" id="8117140at2"/>
<protein>
    <recommendedName>
        <fullName evidence="1">Arc-like DNA binding domain-containing protein</fullName>
    </recommendedName>
</protein>
<dbReference type="GO" id="GO:0003677">
    <property type="term" value="F:DNA binding"/>
    <property type="evidence" value="ECO:0007669"/>
    <property type="project" value="InterPro"/>
</dbReference>
<dbReference type="InterPro" id="IPR005569">
    <property type="entry name" value="Arc_DNA-bd_dom"/>
</dbReference>
<dbReference type="AlphaFoldDB" id="A0A2U2DX71"/>
<dbReference type="GO" id="GO:0006355">
    <property type="term" value="P:regulation of DNA-templated transcription"/>
    <property type="evidence" value="ECO:0007669"/>
    <property type="project" value="InterPro"/>
</dbReference>
<feature type="domain" description="Arc-like DNA binding" evidence="1">
    <location>
        <begin position="2"/>
        <end position="41"/>
    </location>
</feature>
<dbReference type="InterPro" id="IPR010985">
    <property type="entry name" value="Ribbon_hlx_hlx"/>
</dbReference>
<dbReference type="Proteomes" id="UP000245252">
    <property type="component" value="Unassembled WGS sequence"/>
</dbReference>
<dbReference type="InterPro" id="IPR013321">
    <property type="entry name" value="Arc_rbn_hlx_hlx"/>
</dbReference>
<evidence type="ECO:0000259" key="1">
    <source>
        <dbReference type="Pfam" id="PF03869"/>
    </source>
</evidence>